<protein>
    <submittedName>
        <fullName evidence="7">23S rRNA m(5)U-1939 methyltransferase</fullName>
    </submittedName>
</protein>
<keyword evidence="3 4" id="KW-0949">S-adenosyl-L-methionine</keyword>
<comment type="caution">
    <text evidence="7">The sequence shown here is derived from an EMBL/GenBank/DDBJ whole genome shotgun (WGS) entry which is preliminary data.</text>
</comment>
<sequence length="455" mass="50811">MANVEQQKPILVGEEYDVTAIRLNDNGDGVAICNGMTVFIPFLLVGEDARIRIESVEKRFARGHVVERRTVSAERQDAPCPVFGECGGCQVQHMRYEAQTAWKEGRIRRIAERLGLDADKVVRPIIGSDTPFRYRNQVQMPVRYNANEKRFEMGFFAPETHSMAVTDSCHLISEAMQGTLVRACRFLTSIGQAAVDVHHIVLRESATSGEQMIVFCTAHDADDVAKSLARFHAPSVKTVAITVQPRPTGPIWGRAVDVRKGDGYLIERMGSWRFRVSPRSFLQVQTDMANRMYRTVLQQAQVSPEDVVIDAYCGIGTLTLLLAENARRAIGVEEIGQAIEDAKENARLNRIESAEFHVARVEQWLPKWIQSGGKVDVIVFDPPRKGIDRAALDAAIAAQVQRMVYVSCNPATLQRDLATLLEAGYHVEEMQPFDMFPQTEHVECCVSLVRSSVGK</sequence>
<evidence type="ECO:0000256" key="2">
    <source>
        <dbReference type="ARBA" id="ARBA00022679"/>
    </source>
</evidence>
<keyword evidence="2 4" id="KW-0808">Transferase</keyword>
<dbReference type="CDD" id="cd02440">
    <property type="entry name" value="AdoMet_MTases"/>
    <property type="match status" value="1"/>
</dbReference>
<proteinExistence type="inferred from homology"/>
<feature type="binding site" evidence="4">
    <location>
        <position position="312"/>
    </location>
    <ligand>
        <name>S-adenosyl-L-methionine</name>
        <dbReference type="ChEBI" id="CHEBI:59789"/>
    </ligand>
</feature>
<dbReference type="InterPro" id="IPR010280">
    <property type="entry name" value="U5_MeTrfase_fam"/>
</dbReference>
<dbReference type="GO" id="GO:0070475">
    <property type="term" value="P:rRNA base methylation"/>
    <property type="evidence" value="ECO:0007669"/>
    <property type="project" value="TreeGrafter"/>
</dbReference>
<feature type="binding site" evidence="4">
    <location>
        <position position="381"/>
    </location>
    <ligand>
        <name>S-adenosyl-L-methionine</name>
        <dbReference type="ChEBI" id="CHEBI:59789"/>
    </ligand>
</feature>
<dbReference type="SUPFAM" id="SSF53335">
    <property type="entry name" value="S-adenosyl-L-methionine-dependent methyltransferases"/>
    <property type="match status" value="1"/>
</dbReference>
<evidence type="ECO:0000259" key="6">
    <source>
        <dbReference type="PROSITE" id="PS50926"/>
    </source>
</evidence>
<dbReference type="FunFam" id="3.40.50.150:FF:000009">
    <property type="entry name" value="23S rRNA (Uracil(1939)-C(5))-methyltransferase RlmD"/>
    <property type="match status" value="1"/>
</dbReference>
<gene>
    <name evidence="7" type="ORF">C7445_109118</name>
</gene>
<dbReference type="PROSITE" id="PS51687">
    <property type="entry name" value="SAM_MT_RNA_M5U"/>
    <property type="match status" value="1"/>
</dbReference>
<evidence type="ECO:0000313" key="8">
    <source>
        <dbReference type="Proteomes" id="UP000294581"/>
    </source>
</evidence>
<dbReference type="PROSITE" id="PS50926">
    <property type="entry name" value="TRAM"/>
    <property type="match status" value="1"/>
</dbReference>
<feature type="active site" description="Nucleophile" evidence="4">
    <location>
        <position position="408"/>
    </location>
</feature>
<dbReference type="Gene3D" id="2.40.50.140">
    <property type="entry name" value="Nucleic acid-binding proteins"/>
    <property type="match status" value="1"/>
</dbReference>
<dbReference type="NCBIfam" id="TIGR00479">
    <property type="entry name" value="rumA"/>
    <property type="match status" value="1"/>
</dbReference>
<evidence type="ECO:0000313" key="7">
    <source>
        <dbReference type="EMBL" id="TDY44619.1"/>
    </source>
</evidence>
<keyword evidence="8" id="KW-1185">Reference proteome</keyword>
<dbReference type="Pfam" id="PF05958">
    <property type="entry name" value="tRNA_U5-meth_tr"/>
    <property type="match status" value="1"/>
</dbReference>
<dbReference type="PANTHER" id="PTHR11061">
    <property type="entry name" value="RNA M5U METHYLTRANSFERASE"/>
    <property type="match status" value="1"/>
</dbReference>
<organism evidence="7 8">
    <name type="scientific">Alicyclobacillus sacchari</name>
    <dbReference type="NCBI Taxonomy" id="392010"/>
    <lineage>
        <taxon>Bacteria</taxon>
        <taxon>Bacillati</taxon>
        <taxon>Bacillota</taxon>
        <taxon>Bacilli</taxon>
        <taxon>Bacillales</taxon>
        <taxon>Alicyclobacillaceae</taxon>
        <taxon>Alicyclobacillus</taxon>
    </lineage>
</organism>
<dbReference type="InterPro" id="IPR029063">
    <property type="entry name" value="SAM-dependent_MTases_sf"/>
</dbReference>
<dbReference type="OrthoDB" id="9804590at2"/>
<dbReference type="InterPro" id="IPR012340">
    <property type="entry name" value="NA-bd_OB-fold"/>
</dbReference>
<evidence type="ECO:0000256" key="4">
    <source>
        <dbReference type="PROSITE-ProRule" id="PRU01024"/>
    </source>
</evidence>
<dbReference type="PROSITE" id="PS01231">
    <property type="entry name" value="TRMA_2"/>
    <property type="match status" value="1"/>
</dbReference>
<dbReference type="InterPro" id="IPR030391">
    <property type="entry name" value="MeTrfase_TrmA_CS"/>
</dbReference>
<accession>A0A4R8LMR1</accession>
<feature type="binding site" evidence="4">
    <location>
        <position position="333"/>
    </location>
    <ligand>
        <name>S-adenosyl-L-methionine</name>
        <dbReference type="ChEBI" id="CHEBI:59789"/>
    </ligand>
</feature>
<feature type="domain" description="TRAM" evidence="6">
    <location>
        <begin position="9"/>
        <end position="67"/>
    </location>
</feature>
<dbReference type="PANTHER" id="PTHR11061:SF30">
    <property type="entry name" value="TRNA (URACIL(54)-C(5))-METHYLTRANSFERASE"/>
    <property type="match status" value="1"/>
</dbReference>
<dbReference type="SUPFAM" id="SSF50249">
    <property type="entry name" value="Nucleic acid-binding proteins"/>
    <property type="match status" value="1"/>
</dbReference>
<feature type="active site" evidence="5">
    <location>
        <position position="408"/>
    </location>
</feature>
<feature type="binding site" evidence="4">
    <location>
        <position position="283"/>
    </location>
    <ligand>
        <name>S-adenosyl-L-methionine</name>
        <dbReference type="ChEBI" id="CHEBI:59789"/>
    </ligand>
</feature>
<dbReference type="Pfam" id="PF01938">
    <property type="entry name" value="TRAM"/>
    <property type="match status" value="1"/>
</dbReference>
<evidence type="ECO:0000256" key="5">
    <source>
        <dbReference type="PROSITE-ProRule" id="PRU10015"/>
    </source>
</evidence>
<evidence type="ECO:0000256" key="3">
    <source>
        <dbReference type="ARBA" id="ARBA00022691"/>
    </source>
</evidence>
<name>A0A4R8LMR1_9BACL</name>
<dbReference type="EMBL" id="SORF01000009">
    <property type="protein sequence ID" value="TDY44619.1"/>
    <property type="molecule type" value="Genomic_DNA"/>
</dbReference>
<dbReference type="InterPro" id="IPR030390">
    <property type="entry name" value="MeTrfase_TrmA_AS"/>
</dbReference>
<dbReference type="Gene3D" id="2.40.50.1070">
    <property type="match status" value="1"/>
</dbReference>
<dbReference type="InterPro" id="IPR002792">
    <property type="entry name" value="TRAM_dom"/>
</dbReference>
<reference evidence="7 8" key="1">
    <citation type="submission" date="2019-03" db="EMBL/GenBank/DDBJ databases">
        <title>Genomic Encyclopedia of Type Strains, Phase IV (KMG-IV): sequencing the most valuable type-strain genomes for metagenomic binning, comparative biology and taxonomic classification.</title>
        <authorList>
            <person name="Goeker M."/>
        </authorList>
    </citation>
    <scope>NUCLEOTIDE SEQUENCE [LARGE SCALE GENOMIC DNA]</scope>
    <source>
        <strain evidence="7 8">DSM 17974</strain>
    </source>
</reference>
<dbReference type="AlphaFoldDB" id="A0A4R8LMR1"/>
<dbReference type="PROSITE" id="PS01230">
    <property type="entry name" value="TRMA_1"/>
    <property type="match status" value="1"/>
</dbReference>
<dbReference type="Proteomes" id="UP000294581">
    <property type="component" value="Unassembled WGS sequence"/>
</dbReference>
<comment type="similarity">
    <text evidence="4">Belongs to the class I-like SAM-binding methyltransferase superfamily. RNA M5U methyltransferase family.</text>
</comment>
<keyword evidence="1 4" id="KW-0489">Methyltransferase</keyword>
<dbReference type="RefSeq" id="WP_134160037.1">
    <property type="nucleotide sequence ID" value="NZ_BSUS01000001.1"/>
</dbReference>
<dbReference type="GO" id="GO:0070041">
    <property type="term" value="F:rRNA (uridine-C5-)-methyltransferase activity"/>
    <property type="evidence" value="ECO:0007669"/>
    <property type="project" value="TreeGrafter"/>
</dbReference>
<evidence type="ECO:0000256" key="1">
    <source>
        <dbReference type="ARBA" id="ARBA00022603"/>
    </source>
</evidence>
<dbReference type="Gene3D" id="3.40.50.150">
    <property type="entry name" value="Vaccinia Virus protein VP39"/>
    <property type="match status" value="1"/>
</dbReference>